<dbReference type="Gene3D" id="3.40.630.30">
    <property type="match status" value="1"/>
</dbReference>
<dbReference type="PROSITE" id="PS51186">
    <property type="entry name" value="GNAT"/>
    <property type="match status" value="1"/>
</dbReference>
<dbReference type="InterPro" id="IPR016181">
    <property type="entry name" value="Acyl_CoA_acyltransferase"/>
</dbReference>
<evidence type="ECO:0000259" key="1">
    <source>
        <dbReference type="PROSITE" id="PS51186"/>
    </source>
</evidence>
<evidence type="ECO:0000313" key="3">
    <source>
        <dbReference type="Proteomes" id="UP001597233"/>
    </source>
</evidence>
<accession>A0ABW4RIF8</accession>
<protein>
    <submittedName>
        <fullName evidence="2">GNAT family N-acetyltransferase</fullName>
        <ecNumber evidence="2">2.3.1.-</ecNumber>
    </submittedName>
</protein>
<dbReference type="RefSeq" id="WP_347324773.1">
    <property type="nucleotide sequence ID" value="NZ_JBCGUH010000004.1"/>
</dbReference>
<keyword evidence="2" id="KW-0808">Transferase</keyword>
<dbReference type="InterPro" id="IPR000182">
    <property type="entry name" value="GNAT_dom"/>
</dbReference>
<dbReference type="EMBL" id="JBHUEH010000014">
    <property type="protein sequence ID" value="MFD1885830.1"/>
    <property type="molecule type" value="Genomic_DNA"/>
</dbReference>
<dbReference type="Pfam" id="PF13527">
    <property type="entry name" value="Acetyltransf_9"/>
    <property type="match status" value="1"/>
</dbReference>
<proteinExistence type="predicted"/>
<evidence type="ECO:0000313" key="2">
    <source>
        <dbReference type="EMBL" id="MFD1885830.1"/>
    </source>
</evidence>
<feature type="domain" description="N-acetyltransferase" evidence="1">
    <location>
        <begin position="2"/>
        <end position="152"/>
    </location>
</feature>
<dbReference type="Proteomes" id="UP001597233">
    <property type="component" value="Unassembled WGS sequence"/>
</dbReference>
<organism evidence="2 3">
    <name type="scientific">Paenibacillus wenxiniae</name>
    <dbReference type="NCBI Taxonomy" id="1636843"/>
    <lineage>
        <taxon>Bacteria</taxon>
        <taxon>Bacillati</taxon>
        <taxon>Bacillota</taxon>
        <taxon>Bacilli</taxon>
        <taxon>Bacillales</taxon>
        <taxon>Paenibacillaceae</taxon>
        <taxon>Paenibacillus</taxon>
    </lineage>
</organism>
<keyword evidence="3" id="KW-1185">Reference proteome</keyword>
<dbReference type="SUPFAM" id="SSF55729">
    <property type="entry name" value="Acyl-CoA N-acyltransferases (Nat)"/>
    <property type="match status" value="1"/>
</dbReference>
<sequence length="381" mass="41508">MVNIRRVHIDELPMAAELANYIFCETGEQYMGTAFPTLFRPGIVHSYGAFDDAGKLVSFMGLVPVVITSGSEQISAFSIGAVCTHPDYRGQRLAGQLLERCRQHAIEAGASLMFISGDRSLYTRAGSQFFGRAYQFELTEQLAAIEPSEWLELRELEPRDLLAVHAQLQRSTAHVEMSIGEMQQMLGAEAMAHVNQQQQKVLVAATSNGIAGVVILSIPHASYNDKSQSKPPAIERAGSVIEYGGNVDAVRQLWLEAIRRFDLTTLTVTIPWQDRDLVAAAETTGASSTTIRNGGTVMIVNGGALVAQTGRLDYLNEGAPVRIALGEAGNYILHTPAGDYTLADDAELCSLLFDPHSDVLPEPNEAFQAVPLPYMYGLYFI</sequence>
<gene>
    <name evidence="2" type="ORF">ACFSC9_09860</name>
</gene>
<comment type="caution">
    <text evidence="2">The sequence shown here is derived from an EMBL/GenBank/DDBJ whole genome shotgun (WGS) entry which is preliminary data.</text>
</comment>
<dbReference type="EC" id="2.3.1.-" evidence="2"/>
<dbReference type="GO" id="GO:0016746">
    <property type="term" value="F:acyltransferase activity"/>
    <property type="evidence" value="ECO:0007669"/>
    <property type="project" value="UniProtKB-KW"/>
</dbReference>
<reference evidence="3" key="1">
    <citation type="journal article" date="2019" name="Int. J. Syst. Evol. Microbiol.">
        <title>The Global Catalogue of Microorganisms (GCM) 10K type strain sequencing project: providing services to taxonomists for standard genome sequencing and annotation.</title>
        <authorList>
            <consortium name="The Broad Institute Genomics Platform"/>
            <consortium name="The Broad Institute Genome Sequencing Center for Infectious Disease"/>
            <person name="Wu L."/>
            <person name="Ma J."/>
        </authorList>
    </citation>
    <scope>NUCLEOTIDE SEQUENCE [LARGE SCALE GENOMIC DNA]</scope>
    <source>
        <strain evidence="3">CCUG 54950</strain>
    </source>
</reference>
<name>A0ABW4RIF8_9BACL</name>
<dbReference type="CDD" id="cd04301">
    <property type="entry name" value="NAT_SF"/>
    <property type="match status" value="1"/>
</dbReference>
<keyword evidence="2" id="KW-0012">Acyltransferase</keyword>